<name>A0ABR6L3H8_9HYPH</name>
<dbReference type="GO" id="GO:0036243">
    <property type="term" value="F:succinate-semialdehyde dehydrogenase (NADP+) activity"/>
    <property type="evidence" value="ECO:0007669"/>
    <property type="project" value="UniProtKB-EC"/>
</dbReference>
<dbReference type="PANTHER" id="PTHR43353">
    <property type="entry name" value="SUCCINATE-SEMIALDEHYDE DEHYDROGENASE, MITOCHONDRIAL"/>
    <property type="match status" value="1"/>
</dbReference>
<organism evidence="4 5">
    <name type="scientific">Aminobacter niigataensis</name>
    <dbReference type="NCBI Taxonomy" id="83265"/>
    <lineage>
        <taxon>Bacteria</taxon>
        <taxon>Pseudomonadati</taxon>
        <taxon>Pseudomonadota</taxon>
        <taxon>Alphaproteobacteria</taxon>
        <taxon>Hyphomicrobiales</taxon>
        <taxon>Phyllobacteriaceae</taxon>
        <taxon>Aminobacter</taxon>
    </lineage>
</organism>
<feature type="domain" description="Aldehyde dehydrogenase" evidence="3">
    <location>
        <begin position="13"/>
        <end position="471"/>
    </location>
</feature>
<dbReference type="SUPFAM" id="SSF53720">
    <property type="entry name" value="ALDH-like"/>
    <property type="match status" value="1"/>
</dbReference>
<dbReference type="Gene3D" id="3.40.309.10">
    <property type="entry name" value="Aldehyde Dehydrogenase, Chain A, domain 2"/>
    <property type="match status" value="1"/>
</dbReference>
<accession>A0ABR6L3H8</accession>
<dbReference type="Pfam" id="PF00171">
    <property type="entry name" value="Aldedh"/>
    <property type="match status" value="1"/>
</dbReference>
<comment type="similarity">
    <text evidence="1">Belongs to the aldehyde dehydrogenase family.</text>
</comment>
<dbReference type="EC" id="1.2.1.16" evidence="4"/>
<protein>
    <submittedName>
        <fullName evidence="4">Succinate-semialdehyde dehydrogenase/glutarate-semialdehyde dehydrogenase</fullName>
        <ecNumber evidence="4">1.2.1.16</ecNumber>
        <ecNumber evidence="4">1.2.1.20</ecNumber>
        <ecNumber evidence="4">1.2.1.79</ecNumber>
    </submittedName>
</protein>
<reference evidence="4 5" key="1">
    <citation type="submission" date="2020-08" db="EMBL/GenBank/DDBJ databases">
        <title>Genomic Encyclopedia of Type Strains, Phase IV (KMG-IV): sequencing the most valuable type-strain genomes for metagenomic binning, comparative biology and taxonomic classification.</title>
        <authorList>
            <person name="Goeker M."/>
        </authorList>
    </citation>
    <scope>NUCLEOTIDE SEQUENCE [LARGE SCALE GENOMIC DNA]</scope>
    <source>
        <strain evidence="4 5">DSM 7050</strain>
    </source>
</reference>
<dbReference type="InterPro" id="IPR015590">
    <property type="entry name" value="Aldehyde_DH_dom"/>
</dbReference>
<evidence type="ECO:0000256" key="2">
    <source>
        <dbReference type="ARBA" id="ARBA00023002"/>
    </source>
</evidence>
<evidence type="ECO:0000313" key="5">
    <source>
        <dbReference type="Proteomes" id="UP000539538"/>
    </source>
</evidence>
<evidence type="ECO:0000259" key="3">
    <source>
        <dbReference type="Pfam" id="PF00171"/>
    </source>
</evidence>
<keyword evidence="5" id="KW-1185">Reference proteome</keyword>
<dbReference type="InterPro" id="IPR050740">
    <property type="entry name" value="Aldehyde_DH_Superfamily"/>
</dbReference>
<sequence>MYPDVKLFIDGKWTAAEGGNTIDVYNPATNEVIGKVASAGKGDLDRALAAAERGFKAWRKVSPFDRAKVLRRAAELMRERVDQIATLMTQEQGKPIGEARMEILSSADLFDWFAEEGRRTYGRVIPARAPGVQQLVVKEPVGPVAAFTPWNFPVSQAVRKIGAALATGCSIIVKPPEETPASPACLADVFKDAGLPDGVLNLVYGNPPEISSYLVPHPIIRKVSFTGSVPVGKHLAALAGTHMKRATMELGGHAPAMVFDDADIDAAAAILAGSKFRNAGQVCVSPTRFLIQEGSHDRFLGKFVEHVRAVKVGDGLAEGTRMGPLVNERRLEAVEKLINEAVSDGARIETGGKRIGNKGSYFEPTVLSAVRPDMRIMNEEPFGPVALVMPFKTFEDVVAEANRLPYGLAAYAFTKSNKTVTDLGSEIETGMLTINHLGLALPETPFGGIKDSGYGSEGGSEALEAYLVTKFLTQVAV</sequence>
<dbReference type="RefSeq" id="WP_183263153.1">
    <property type="nucleotide sequence ID" value="NZ_BAAAVZ010000015.1"/>
</dbReference>
<dbReference type="EC" id="1.2.1.79" evidence="4"/>
<dbReference type="Gene3D" id="3.40.605.10">
    <property type="entry name" value="Aldehyde Dehydrogenase, Chain A, domain 1"/>
    <property type="match status" value="1"/>
</dbReference>
<evidence type="ECO:0000256" key="1">
    <source>
        <dbReference type="ARBA" id="ARBA00009986"/>
    </source>
</evidence>
<dbReference type="PANTHER" id="PTHR43353:SF5">
    <property type="entry name" value="SUCCINATE-SEMIALDEHYDE DEHYDROGENASE, MITOCHONDRIAL"/>
    <property type="match status" value="1"/>
</dbReference>
<evidence type="ECO:0000313" key="4">
    <source>
        <dbReference type="EMBL" id="MBB4651295.1"/>
    </source>
</evidence>
<dbReference type="InterPro" id="IPR016162">
    <property type="entry name" value="Ald_DH_N"/>
</dbReference>
<dbReference type="Proteomes" id="UP000539538">
    <property type="component" value="Unassembled WGS sequence"/>
</dbReference>
<comment type="caution">
    <text evidence="4">The sequence shown here is derived from an EMBL/GenBank/DDBJ whole genome shotgun (WGS) entry which is preliminary data.</text>
</comment>
<proteinExistence type="inferred from homology"/>
<dbReference type="GO" id="GO:0102810">
    <property type="term" value="F:glutarate-semialdehyde dehydrogenase (NADP+) activity"/>
    <property type="evidence" value="ECO:0007669"/>
    <property type="project" value="UniProtKB-EC"/>
</dbReference>
<keyword evidence="2 4" id="KW-0560">Oxidoreductase</keyword>
<dbReference type="InterPro" id="IPR016161">
    <property type="entry name" value="Ald_DH/histidinol_DH"/>
</dbReference>
<dbReference type="EMBL" id="JACHOT010000003">
    <property type="protein sequence ID" value="MBB4651295.1"/>
    <property type="molecule type" value="Genomic_DNA"/>
</dbReference>
<gene>
    <name evidence="4" type="ORF">GGQ99_003058</name>
</gene>
<dbReference type="CDD" id="cd07103">
    <property type="entry name" value="ALDH_F5_SSADH_GabD"/>
    <property type="match status" value="1"/>
</dbReference>
<dbReference type="InterPro" id="IPR016163">
    <property type="entry name" value="Ald_DH_C"/>
</dbReference>
<dbReference type="EC" id="1.2.1.20" evidence="4"/>